<feature type="signal peptide" evidence="2">
    <location>
        <begin position="1"/>
        <end position="17"/>
    </location>
</feature>
<feature type="chain" id="PRO_5039893251" evidence="2">
    <location>
        <begin position="18"/>
        <end position="161"/>
    </location>
</feature>
<dbReference type="Proteomes" id="UP000693970">
    <property type="component" value="Unassembled WGS sequence"/>
</dbReference>
<dbReference type="OrthoDB" id="46686at2759"/>
<keyword evidence="4" id="KW-1185">Reference proteome</keyword>
<evidence type="ECO:0000256" key="1">
    <source>
        <dbReference type="SAM" id="MobiDB-lite"/>
    </source>
</evidence>
<reference evidence="3" key="2">
    <citation type="submission" date="2021-04" db="EMBL/GenBank/DDBJ databases">
        <authorList>
            <person name="Podell S."/>
        </authorList>
    </citation>
    <scope>NUCLEOTIDE SEQUENCE</scope>
    <source>
        <strain evidence="3">Hildebrandi</strain>
    </source>
</reference>
<organism evidence="3 4">
    <name type="scientific">Nitzschia inconspicua</name>
    <dbReference type="NCBI Taxonomy" id="303405"/>
    <lineage>
        <taxon>Eukaryota</taxon>
        <taxon>Sar</taxon>
        <taxon>Stramenopiles</taxon>
        <taxon>Ochrophyta</taxon>
        <taxon>Bacillariophyta</taxon>
        <taxon>Bacillariophyceae</taxon>
        <taxon>Bacillariophycidae</taxon>
        <taxon>Bacillariales</taxon>
        <taxon>Bacillariaceae</taxon>
        <taxon>Nitzschia</taxon>
    </lineage>
</organism>
<dbReference type="EMBL" id="JAGRRH010000004">
    <property type="protein sequence ID" value="KAG7371097.1"/>
    <property type="molecule type" value="Genomic_DNA"/>
</dbReference>
<feature type="compositionally biased region" description="Acidic residues" evidence="1">
    <location>
        <begin position="144"/>
        <end position="153"/>
    </location>
</feature>
<accession>A0A9K3Q4I8</accession>
<protein>
    <submittedName>
        <fullName evidence="3">Uncharacterized protein</fullName>
    </submittedName>
</protein>
<proteinExistence type="predicted"/>
<evidence type="ECO:0000256" key="2">
    <source>
        <dbReference type="SAM" id="SignalP"/>
    </source>
</evidence>
<evidence type="ECO:0000313" key="4">
    <source>
        <dbReference type="Proteomes" id="UP000693970"/>
    </source>
</evidence>
<reference evidence="3" key="1">
    <citation type="journal article" date="2021" name="Sci. Rep.">
        <title>Diploid genomic architecture of Nitzschia inconspicua, an elite biomass production diatom.</title>
        <authorList>
            <person name="Oliver A."/>
            <person name="Podell S."/>
            <person name="Pinowska A."/>
            <person name="Traller J.C."/>
            <person name="Smith S.R."/>
            <person name="McClure R."/>
            <person name="Beliaev A."/>
            <person name="Bohutskyi P."/>
            <person name="Hill E.A."/>
            <person name="Rabines A."/>
            <person name="Zheng H."/>
            <person name="Allen L.Z."/>
            <person name="Kuo A."/>
            <person name="Grigoriev I.V."/>
            <person name="Allen A.E."/>
            <person name="Hazlebeck D."/>
            <person name="Allen E.E."/>
        </authorList>
    </citation>
    <scope>NUCLEOTIDE SEQUENCE</scope>
    <source>
        <strain evidence="3">Hildebrandi</strain>
    </source>
</reference>
<feature type="region of interest" description="Disordered" evidence="1">
    <location>
        <begin position="139"/>
        <end position="161"/>
    </location>
</feature>
<feature type="region of interest" description="Disordered" evidence="1">
    <location>
        <begin position="41"/>
        <end position="60"/>
    </location>
</feature>
<gene>
    <name evidence="3" type="ORF">IV203_019667</name>
</gene>
<keyword evidence="2" id="KW-0732">Signal</keyword>
<name>A0A9K3Q4I8_9STRA</name>
<evidence type="ECO:0000313" key="3">
    <source>
        <dbReference type="EMBL" id="KAG7371097.1"/>
    </source>
</evidence>
<feature type="region of interest" description="Disordered" evidence="1">
    <location>
        <begin position="87"/>
        <end position="112"/>
    </location>
</feature>
<sequence>MKLLKLFLVAAPAAIRSLTTSNLSPTKQHRHMIKRARSMLESSAPGNNEEHKDGNDGLVLDGLDKEMGKMASKFAFTDSDFLAAARRRAEEKVKSKNASAGDNDWQSLAEEKKSEYGEIDDWDNSIKEAGNQDSKILMFTDPQMDGDDDGGDDAEPKLLLF</sequence>
<comment type="caution">
    <text evidence="3">The sequence shown here is derived from an EMBL/GenBank/DDBJ whole genome shotgun (WGS) entry which is preliminary data.</text>
</comment>
<feature type="compositionally biased region" description="Polar residues" evidence="1">
    <location>
        <begin position="96"/>
        <end position="106"/>
    </location>
</feature>
<dbReference type="AlphaFoldDB" id="A0A9K3Q4I8"/>